<dbReference type="InterPro" id="IPR005647">
    <property type="entry name" value="Mnd1"/>
</dbReference>
<evidence type="ECO:0000256" key="5">
    <source>
        <dbReference type="PIRNR" id="PIRNR026991"/>
    </source>
</evidence>
<proteinExistence type="inferred from homology"/>
<feature type="region of interest" description="Disordered" evidence="6">
    <location>
        <begin position="93"/>
        <end position="119"/>
    </location>
</feature>
<protein>
    <recommendedName>
        <fullName evidence="5">Meiotic nuclear division protein 1 homolog</fullName>
    </recommendedName>
</protein>
<gene>
    <name evidence="9" type="primary">g1330</name>
    <name evidence="9" type="ORF">VP750_LOCUS1148</name>
</gene>
<evidence type="ECO:0000256" key="4">
    <source>
        <dbReference type="ARBA" id="ARBA00023242"/>
    </source>
</evidence>
<dbReference type="Pfam" id="PF18517">
    <property type="entry name" value="LZ3wCH"/>
    <property type="match status" value="1"/>
</dbReference>
<evidence type="ECO:0000313" key="9">
    <source>
        <dbReference type="EMBL" id="CAL5219489.1"/>
    </source>
</evidence>
<feature type="domain" description="Mnd1 HTH" evidence="7">
    <location>
        <begin position="16"/>
        <end position="74"/>
    </location>
</feature>
<reference evidence="9 10" key="1">
    <citation type="submission" date="2024-06" db="EMBL/GenBank/DDBJ databases">
        <authorList>
            <person name="Kraege A."/>
            <person name="Thomma B."/>
        </authorList>
    </citation>
    <scope>NUCLEOTIDE SEQUENCE [LARGE SCALE GENOMIC DNA]</scope>
</reference>
<dbReference type="EMBL" id="CAXHTA020000002">
    <property type="protein sequence ID" value="CAL5219489.1"/>
    <property type="molecule type" value="Genomic_DNA"/>
</dbReference>
<evidence type="ECO:0000256" key="3">
    <source>
        <dbReference type="ARBA" id="ARBA00023054"/>
    </source>
</evidence>
<comment type="function">
    <text evidence="5">Required for proper homologous chromosome pairing and efficient cross-over and intragenic recombination during meiosis.</text>
</comment>
<evidence type="ECO:0000256" key="1">
    <source>
        <dbReference type="ARBA" id="ARBA00004123"/>
    </source>
</evidence>
<keyword evidence="10" id="KW-1185">Reference proteome</keyword>
<dbReference type="PIRSF" id="PIRSF026991">
    <property type="entry name" value="Mnd1"/>
    <property type="match status" value="1"/>
</dbReference>
<accession>A0ABP1FHS1</accession>
<keyword evidence="3" id="KW-0175">Coiled coil</keyword>
<dbReference type="InterPro" id="IPR040661">
    <property type="entry name" value="LZ3wCH"/>
</dbReference>
<evidence type="ECO:0000259" key="7">
    <source>
        <dbReference type="Pfam" id="PF03962"/>
    </source>
</evidence>
<evidence type="ECO:0000256" key="2">
    <source>
        <dbReference type="ARBA" id="ARBA00005981"/>
    </source>
</evidence>
<feature type="compositionally biased region" description="Basic and acidic residues" evidence="6">
    <location>
        <begin position="107"/>
        <end position="119"/>
    </location>
</feature>
<evidence type="ECO:0000259" key="8">
    <source>
        <dbReference type="Pfam" id="PF18517"/>
    </source>
</evidence>
<dbReference type="Proteomes" id="UP001497392">
    <property type="component" value="Unassembled WGS sequence"/>
</dbReference>
<name>A0ABP1FHS1_9CHLO</name>
<dbReference type="Pfam" id="PF03962">
    <property type="entry name" value="Mnd1"/>
    <property type="match status" value="1"/>
</dbReference>
<comment type="similarity">
    <text evidence="2 5">Belongs to the MND1 family.</text>
</comment>
<evidence type="ECO:0000256" key="6">
    <source>
        <dbReference type="SAM" id="MobiDB-lite"/>
    </source>
</evidence>
<evidence type="ECO:0000313" key="10">
    <source>
        <dbReference type="Proteomes" id="UP001497392"/>
    </source>
</evidence>
<comment type="subcellular location">
    <subcellularLocation>
        <location evidence="1 5">Nucleus</location>
    </subcellularLocation>
</comment>
<keyword evidence="4 5" id="KW-0539">Nucleus</keyword>
<sequence length="207" mass="23736">MSKKRGLSIDEKKQKVLEIFHESKDVFVLKDIEKLAPKKGVVLQSVKEVVQALVDDDLVHQDKIGASNFFWSFPSEAAVKLKTECKRREQELADLEKQDTSLSAQIEESKMGKEDSEDRKAKLEKMEQLQEALSKVQKEVAQYADSDPTRVEAMRVAAELAKSSANRWLDNTWALESWCKKRFQGMEETLGNFFRENGLTEDMDYIA</sequence>
<organism evidence="9 10">
    <name type="scientific">Coccomyxa viridis</name>
    <dbReference type="NCBI Taxonomy" id="1274662"/>
    <lineage>
        <taxon>Eukaryota</taxon>
        <taxon>Viridiplantae</taxon>
        <taxon>Chlorophyta</taxon>
        <taxon>core chlorophytes</taxon>
        <taxon>Trebouxiophyceae</taxon>
        <taxon>Trebouxiophyceae incertae sedis</taxon>
        <taxon>Coccomyxaceae</taxon>
        <taxon>Coccomyxa</taxon>
    </lineage>
</organism>
<comment type="caution">
    <text evidence="9">The sequence shown here is derived from an EMBL/GenBank/DDBJ whole genome shotgun (WGS) entry which is preliminary data.</text>
</comment>
<feature type="domain" description="Leucine zipper with capping helix" evidence="8">
    <location>
        <begin position="151"/>
        <end position="206"/>
    </location>
</feature>
<dbReference type="InterPro" id="IPR040453">
    <property type="entry name" value="Mnd1_HTH"/>
</dbReference>